<evidence type="ECO:0000256" key="1">
    <source>
        <dbReference type="SAM" id="MobiDB-lite"/>
    </source>
</evidence>
<reference evidence="2 3" key="2">
    <citation type="journal article" date="2019" name="G3 (Bethesda)">
        <title>Hybrid Assembly of the Genome of the Entomopathogenic Nematode Steinernema carpocapsae Identifies the X-Chromosome.</title>
        <authorList>
            <person name="Serra L."/>
            <person name="Macchietto M."/>
            <person name="Macias-Munoz A."/>
            <person name="McGill C.J."/>
            <person name="Rodriguez I.M."/>
            <person name="Rodriguez B."/>
            <person name="Murad R."/>
            <person name="Mortazavi A."/>
        </authorList>
    </citation>
    <scope>NUCLEOTIDE SEQUENCE [LARGE SCALE GENOMIC DNA]</scope>
    <source>
        <strain evidence="2 3">ALL</strain>
    </source>
</reference>
<proteinExistence type="predicted"/>
<keyword evidence="3" id="KW-1185">Reference proteome</keyword>
<dbReference type="EMBL" id="AZBU02000003">
    <property type="protein sequence ID" value="TKR86430.1"/>
    <property type="molecule type" value="Genomic_DNA"/>
</dbReference>
<dbReference type="AlphaFoldDB" id="A0A4U5NTD9"/>
<dbReference type="Proteomes" id="UP000298663">
    <property type="component" value="Unassembled WGS sequence"/>
</dbReference>
<feature type="compositionally biased region" description="Basic and acidic residues" evidence="1">
    <location>
        <begin position="39"/>
        <end position="65"/>
    </location>
</feature>
<feature type="region of interest" description="Disordered" evidence="1">
    <location>
        <begin position="279"/>
        <end position="300"/>
    </location>
</feature>
<reference evidence="2 3" key="1">
    <citation type="journal article" date="2015" name="Genome Biol.">
        <title>Comparative genomics of Steinernema reveals deeply conserved gene regulatory networks.</title>
        <authorList>
            <person name="Dillman A.R."/>
            <person name="Macchietto M."/>
            <person name="Porter C.F."/>
            <person name="Rogers A."/>
            <person name="Williams B."/>
            <person name="Antoshechkin I."/>
            <person name="Lee M.M."/>
            <person name="Goodwin Z."/>
            <person name="Lu X."/>
            <person name="Lewis E.E."/>
            <person name="Goodrich-Blair H."/>
            <person name="Stock S.P."/>
            <person name="Adams B.J."/>
            <person name="Sternberg P.W."/>
            <person name="Mortazavi A."/>
        </authorList>
    </citation>
    <scope>NUCLEOTIDE SEQUENCE [LARGE SCALE GENOMIC DNA]</scope>
    <source>
        <strain evidence="2 3">ALL</strain>
    </source>
</reference>
<sequence length="376" mass="42290">MQGHQLLVWFTSCDPGLRPTSSLAERAKHRTDAEWGEDGTIKTRDPYRRNLNRDRSMDNEEEQRAREPFVWSPNIFKTNLEDNSRRHVSRRHQVAVYRPPAEPSNPPSSISKMTFESSEQLIQGSDSTTHLRSAQMDLETDEMQAEFRMNKAVHTRRNGTSSFLQVGARTSTSNSTSQFNFSKASSTYTYTGSQFPEQVRPVLGLPPLTYTPVNGLSLNGPAIANGTATSAQSVTNSIITGQVITQHITTTTTSTQRTTTVQRTRQGTPRVVDQMDFRPPVLQSNANPPVRRTLRNPNGHVGRMSQRVLTQIPTVRRVLRHDDMPVLEPQQNFAPRMTNGVHRLPAPIVRNPPSNDEANGPRTRRASYNTRQSLPK</sequence>
<accession>A0A4U5NTD9</accession>
<organism evidence="2 3">
    <name type="scientific">Steinernema carpocapsae</name>
    <name type="common">Entomopathogenic nematode</name>
    <dbReference type="NCBI Taxonomy" id="34508"/>
    <lineage>
        <taxon>Eukaryota</taxon>
        <taxon>Metazoa</taxon>
        <taxon>Ecdysozoa</taxon>
        <taxon>Nematoda</taxon>
        <taxon>Chromadorea</taxon>
        <taxon>Rhabditida</taxon>
        <taxon>Tylenchina</taxon>
        <taxon>Panagrolaimomorpha</taxon>
        <taxon>Strongyloidoidea</taxon>
        <taxon>Steinernematidae</taxon>
        <taxon>Steinernema</taxon>
    </lineage>
</organism>
<name>A0A4U5NTD9_STECR</name>
<feature type="region of interest" description="Disordered" evidence="1">
    <location>
        <begin position="28"/>
        <end position="65"/>
    </location>
</feature>
<gene>
    <name evidence="2" type="ORF">L596_011023</name>
</gene>
<feature type="compositionally biased region" description="Polar residues" evidence="1">
    <location>
        <begin position="366"/>
        <end position="376"/>
    </location>
</feature>
<comment type="caution">
    <text evidence="2">The sequence shown here is derived from an EMBL/GenBank/DDBJ whole genome shotgun (WGS) entry which is preliminary data.</text>
</comment>
<evidence type="ECO:0000313" key="2">
    <source>
        <dbReference type="EMBL" id="TKR86430.1"/>
    </source>
</evidence>
<feature type="region of interest" description="Disordered" evidence="1">
    <location>
        <begin position="343"/>
        <end position="376"/>
    </location>
</feature>
<protein>
    <submittedName>
        <fullName evidence="2">Uncharacterized protein</fullName>
    </submittedName>
</protein>
<evidence type="ECO:0000313" key="3">
    <source>
        <dbReference type="Proteomes" id="UP000298663"/>
    </source>
</evidence>